<feature type="compositionally biased region" description="Polar residues" evidence="1">
    <location>
        <begin position="264"/>
        <end position="284"/>
    </location>
</feature>
<feature type="compositionally biased region" description="Pro residues" evidence="1">
    <location>
        <begin position="294"/>
        <end position="309"/>
    </location>
</feature>
<feature type="compositionally biased region" description="Polar residues" evidence="1">
    <location>
        <begin position="205"/>
        <end position="221"/>
    </location>
</feature>
<evidence type="ECO:0000313" key="3">
    <source>
        <dbReference type="Proteomes" id="UP000515908"/>
    </source>
</evidence>
<feature type="compositionally biased region" description="Low complexity" evidence="1">
    <location>
        <begin position="176"/>
        <end position="191"/>
    </location>
</feature>
<feature type="compositionally biased region" description="Low complexity" evidence="1">
    <location>
        <begin position="39"/>
        <end position="49"/>
    </location>
</feature>
<feature type="region of interest" description="Disordered" evidence="1">
    <location>
        <begin position="175"/>
        <end position="233"/>
    </location>
</feature>
<dbReference type="VEuPathDB" id="TriTrypDB:ADEAN_000110200"/>
<name>A0A7G2C1X2_9TRYP</name>
<feature type="region of interest" description="Disordered" evidence="1">
    <location>
        <begin position="355"/>
        <end position="385"/>
    </location>
</feature>
<proteinExistence type="predicted"/>
<feature type="region of interest" description="Disordered" evidence="1">
    <location>
        <begin position="248"/>
        <end position="317"/>
    </location>
</feature>
<feature type="compositionally biased region" description="Basic residues" evidence="1">
    <location>
        <begin position="419"/>
        <end position="429"/>
    </location>
</feature>
<feature type="region of interest" description="Disordered" evidence="1">
    <location>
        <begin position="23"/>
        <end position="160"/>
    </location>
</feature>
<gene>
    <name evidence="2" type="ORF">ADEAN_000110200</name>
</gene>
<dbReference type="AlphaFoldDB" id="A0A7G2C1X2"/>
<sequence length="658" mass="72703">MTHFPVGQKIDLNSDAVFFTKTPIRFRPTTPTEAKNKNSRSNNNNTNSDSGRRNTYENHRSINTLFPQREKESSSPTSRSRDANLHGKEGNHRVPLSSPSSPSATVSSGERSSSPTRRPGDSSSPRRSVVKVNRLFPAAHASSSPNSGSNTSKTNKESPVKGVKTVLQLDAENFLNHSNSNNNNNNNNSNNIKVVPRSPPGNKKSAPSPTAISSEGNSLESPQRRNVVRVSRPLPTLGVATETVDPTNSAIVRWPPSPFANPKTAPSPTAISSEGNSNDSSQKRNVLRVNRPLPALPEPTEPSQPPSHPPGVREARSAPRLSIEKLTNTAENNPTTPLLPVVSPLTVANVEKVVSHPNSAENRTLLKHPSPQDKEDNPQNAPQRTYSILFSEQSFKTRRRIFEDKLLFSTEKFTFTPQHHTHTDKRRSAPRGVPPVHTEEAAPARDTPRKAPFRPPSPSLPDTPYHTYKCTPSLLTGTASSRTSCHSYGSCLDSLNDWLLTPAERQALQGRGTHDPSEAPLIDDDKDDFQARRQKCFSRYTLLGNDALLGEKMGQLTPEESAQLQREVHAYLHDTPQLWTKELKIPYVASPNWNTLEVETVVRDTVCLRERPRAGGKGHPPTAPTNHHQKEKNENENYFITVPLKHRVDKKKNKNGAN</sequence>
<reference evidence="2 3" key="1">
    <citation type="submission" date="2020-08" db="EMBL/GenBank/DDBJ databases">
        <authorList>
            <person name="Newling K."/>
            <person name="Davey J."/>
            <person name="Forrester S."/>
        </authorList>
    </citation>
    <scope>NUCLEOTIDE SEQUENCE [LARGE SCALE GENOMIC DNA]</scope>
    <source>
        <strain evidence="3">Crithidia deanei Carvalho (ATCC PRA-265)</strain>
    </source>
</reference>
<organism evidence="2 3">
    <name type="scientific">Angomonas deanei</name>
    <dbReference type="NCBI Taxonomy" id="59799"/>
    <lineage>
        <taxon>Eukaryota</taxon>
        <taxon>Discoba</taxon>
        <taxon>Euglenozoa</taxon>
        <taxon>Kinetoplastea</taxon>
        <taxon>Metakinetoplastina</taxon>
        <taxon>Trypanosomatida</taxon>
        <taxon>Trypanosomatidae</taxon>
        <taxon>Strigomonadinae</taxon>
        <taxon>Angomonas</taxon>
    </lineage>
</organism>
<evidence type="ECO:0000256" key="1">
    <source>
        <dbReference type="SAM" id="MobiDB-lite"/>
    </source>
</evidence>
<feature type="region of interest" description="Disordered" evidence="1">
    <location>
        <begin position="417"/>
        <end position="465"/>
    </location>
</feature>
<dbReference type="Proteomes" id="UP000515908">
    <property type="component" value="Chromosome 02"/>
</dbReference>
<feature type="compositionally biased region" description="Basic and acidic residues" evidence="1">
    <location>
        <begin position="50"/>
        <end position="60"/>
    </location>
</feature>
<feature type="compositionally biased region" description="Low complexity" evidence="1">
    <location>
        <begin position="95"/>
        <end position="127"/>
    </location>
</feature>
<protein>
    <submittedName>
        <fullName evidence="2">Uncharacterized protein</fullName>
    </submittedName>
</protein>
<feature type="compositionally biased region" description="Basic and acidic residues" evidence="1">
    <location>
        <begin position="437"/>
        <end position="449"/>
    </location>
</feature>
<feature type="region of interest" description="Disordered" evidence="1">
    <location>
        <begin position="610"/>
        <end position="638"/>
    </location>
</feature>
<feature type="compositionally biased region" description="Basic and acidic residues" evidence="1">
    <location>
        <begin position="68"/>
        <end position="92"/>
    </location>
</feature>
<accession>A0A7G2C1X2</accession>
<evidence type="ECO:0000313" key="2">
    <source>
        <dbReference type="EMBL" id="CAD2213659.1"/>
    </source>
</evidence>
<keyword evidence="3" id="KW-1185">Reference proteome</keyword>
<feature type="compositionally biased region" description="Low complexity" evidence="1">
    <location>
        <begin position="142"/>
        <end position="153"/>
    </location>
</feature>
<dbReference type="EMBL" id="LR877146">
    <property type="protein sequence ID" value="CAD2213659.1"/>
    <property type="molecule type" value="Genomic_DNA"/>
</dbReference>